<feature type="compositionally biased region" description="Low complexity" evidence="1">
    <location>
        <begin position="391"/>
        <end position="404"/>
    </location>
</feature>
<sequence length="673" mass="74306">MARLVSPATKTLAIVNPVSKIPRPVPIQSASSRTFVNVARGARRHLPTQSASSRTPLSASMALRHPPARLMPASSRTTPRTTSVTDVVSRFPPALLAPAVSSRTNSGLRYRAPRDLSIQSRTQANMIQTPQIKHTRIPAPTTTAVQKARSQILIRRPTVIFRPQTHSTDEAPLPSVPSSEVVHSSEEPDQPEEATPNEDIISYEDVSDASDYNSEDENTSLLFNDNSFDDSIDPEQQTVRFNLFERRLVAYKRLGKERRIAQHPWFVGLARCPGYIGDTINKPRVRPPRKLLPRALQQNQLHSHYNAPNAPATSQLPYLVWPLVKRAVVPARSTVATPKVVSSAIPVPIARSTRTTKRKIAKVNILKNVSAASSKALTKTDTFKALVVGESQPSPSSRQSTTASKPTATRDTEASKLSGRAGPSPARRGLPVRSVALRSNIARVPSSKPRKRQPGRPALKSSLRQADSDRQVPGVHFFEGPLRPRFYDLKTPATDSALDLDDEWTPLELARKYPKSSQAKGMVMFEPTSRGTLTLKLRTLLRYKSVREYEERRREEVLTTGKRPELGQLEYGNADYKIALQATDVITSYDIGTLQAPSAIGKKGIPTSTYNPVNGPLLVFGAFKEPFTDVIIPAETAKAYKKPICWPATASDARWKKFDKQHLRSLQAAELEG</sequence>
<dbReference type="EMBL" id="ML976614">
    <property type="protein sequence ID" value="KAF1850106.1"/>
    <property type="molecule type" value="Genomic_DNA"/>
</dbReference>
<feature type="compositionally biased region" description="Polar residues" evidence="1">
    <location>
        <begin position="47"/>
        <end position="58"/>
    </location>
</feature>
<gene>
    <name evidence="2" type="ORF">K460DRAFT_411873</name>
</gene>
<dbReference type="RefSeq" id="XP_040792669.1">
    <property type="nucleotide sequence ID" value="XM_040937501.1"/>
</dbReference>
<evidence type="ECO:0000313" key="3">
    <source>
        <dbReference type="Proteomes" id="UP000800039"/>
    </source>
</evidence>
<dbReference type="GeneID" id="63854751"/>
<evidence type="ECO:0000313" key="2">
    <source>
        <dbReference type="EMBL" id="KAF1850106.1"/>
    </source>
</evidence>
<keyword evidence="3" id="KW-1185">Reference proteome</keyword>
<dbReference type="Proteomes" id="UP000800039">
    <property type="component" value="Unassembled WGS sequence"/>
</dbReference>
<feature type="compositionally biased region" description="Acidic residues" evidence="1">
    <location>
        <begin position="187"/>
        <end position="200"/>
    </location>
</feature>
<proteinExistence type="predicted"/>
<dbReference type="AlphaFoldDB" id="A0A9P4GS78"/>
<feature type="region of interest" description="Disordered" evidence="1">
    <location>
        <begin position="388"/>
        <end position="471"/>
    </location>
</feature>
<comment type="caution">
    <text evidence="2">The sequence shown here is derived from an EMBL/GenBank/DDBJ whole genome shotgun (WGS) entry which is preliminary data.</text>
</comment>
<evidence type="ECO:0000256" key="1">
    <source>
        <dbReference type="SAM" id="MobiDB-lite"/>
    </source>
</evidence>
<feature type="region of interest" description="Disordered" evidence="1">
    <location>
        <begin position="157"/>
        <end position="200"/>
    </location>
</feature>
<accession>A0A9P4GS78</accession>
<dbReference type="OrthoDB" id="3692694at2759"/>
<organism evidence="2 3">
    <name type="scientific">Cucurbitaria berberidis CBS 394.84</name>
    <dbReference type="NCBI Taxonomy" id="1168544"/>
    <lineage>
        <taxon>Eukaryota</taxon>
        <taxon>Fungi</taxon>
        <taxon>Dikarya</taxon>
        <taxon>Ascomycota</taxon>
        <taxon>Pezizomycotina</taxon>
        <taxon>Dothideomycetes</taxon>
        <taxon>Pleosporomycetidae</taxon>
        <taxon>Pleosporales</taxon>
        <taxon>Pleosporineae</taxon>
        <taxon>Cucurbitariaceae</taxon>
        <taxon>Cucurbitaria</taxon>
    </lineage>
</organism>
<feature type="region of interest" description="Disordered" evidence="1">
    <location>
        <begin position="42"/>
        <end position="61"/>
    </location>
</feature>
<protein>
    <submittedName>
        <fullName evidence="2">Uncharacterized protein</fullName>
    </submittedName>
</protein>
<name>A0A9P4GS78_9PLEO</name>
<reference evidence="2" key="1">
    <citation type="submission" date="2020-01" db="EMBL/GenBank/DDBJ databases">
        <authorList>
            <consortium name="DOE Joint Genome Institute"/>
            <person name="Haridas S."/>
            <person name="Albert R."/>
            <person name="Binder M."/>
            <person name="Bloem J."/>
            <person name="Labutti K."/>
            <person name="Salamov A."/>
            <person name="Andreopoulos B."/>
            <person name="Baker S.E."/>
            <person name="Barry K."/>
            <person name="Bills G."/>
            <person name="Bluhm B.H."/>
            <person name="Cannon C."/>
            <person name="Castanera R."/>
            <person name="Culley D.E."/>
            <person name="Daum C."/>
            <person name="Ezra D."/>
            <person name="Gonzalez J.B."/>
            <person name="Henrissat B."/>
            <person name="Kuo A."/>
            <person name="Liang C."/>
            <person name="Lipzen A."/>
            <person name="Lutzoni F."/>
            <person name="Magnuson J."/>
            <person name="Mondo S."/>
            <person name="Nolan M."/>
            <person name="Ohm R."/>
            <person name="Pangilinan J."/>
            <person name="Park H.-J."/>
            <person name="Ramirez L."/>
            <person name="Alfaro M."/>
            <person name="Sun H."/>
            <person name="Tritt A."/>
            <person name="Yoshinaga Y."/>
            <person name="Zwiers L.-H."/>
            <person name="Turgeon B.G."/>
            <person name="Goodwin S.B."/>
            <person name="Spatafora J.W."/>
            <person name="Crous P.W."/>
            <person name="Grigoriev I.V."/>
        </authorList>
    </citation>
    <scope>NUCLEOTIDE SEQUENCE</scope>
    <source>
        <strain evidence="2">CBS 394.84</strain>
    </source>
</reference>